<evidence type="ECO:0000256" key="6">
    <source>
        <dbReference type="ARBA" id="ARBA00022840"/>
    </source>
</evidence>
<gene>
    <name evidence="8" type="ORF">WKW77_04000</name>
</gene>
<dbReference type="PANTHER" id="PTHR42711">
    <property type="entry name" value="ABC TRANSPORTER ATP-BINDING PROTEIN"/>
    <property type="match status" value="1"/>
</dbReference>
<sequence length="219" mass="23068">MNPAAPSPILDVTDLHFAHPGQPALAAGWSASIGAGVTLLYGDTGSGKSTLLRLIAGQLPARGRLRVAGAGNDREPDAYRRNVFFCDPETDAFDKVTAIECTASLRAGDAHFSEAGWRTFVEGFSLTPHLNKPMYMLSTGSKRKVWLAAALASGRALTLLDEPAAALDAASIRFLWGSLASLAEGTDRAIVVASATRIDEVPLSGSIELPLRSDRTAHA</sequence>
<keyword evidence="4" id="KW-1003">Cell membrane</keyword>
<evidence type="ECO:0000256" key="2">
    <source>
        <dbReference type="ARBA" id="ARBA00022448"/>
    </source>
</evidence>
<keyword evidence="3" id="KW-0536">Nodulation</keyword>
<dbReference type="InterPro" id="IPR050763">
    <property type="entry name" value="ABC_transporter_ATP-binding"/>
</dbReference>
<dbReference type="SMART" id="SM00382">
    <property type="entry name" value="AAA"/>
    <property type="match status" value="1"/>
</dbReference>
<comment type="caution">
    <text evidence="8">The sequence shown here is derived from an EMBL/GenBank/DDBJ whole genome shotgun (WGS) entry which is preliminary data.</text>
</comment>
<evidence type="ECO:0000259" key="7">
    <source>
        <dbReference type="PROSITE" id="PS50893"/>
    </source>
</evidence>
<dbReference type="SUPFAM" id="SSF52540">
    <property type="entry name" value="P-loop containing nucleoside triphosphate hydrolases"/>
    <property type="match status" value="1"/>
</dbReference>
<dbReference type="Pfam" id="PF00005">
    <property type="entry name" value="ABC_tran"/>
    <property type="match status" value="1"/>
</dbReference>
<dbReference type="Proteomes" id="UP001365846">
    <property type="component" value="Unassembled WGS sequence"/>
</dbReference>
<dbReference type="InterPro" id="IPR003593">
    <property type="entry name" value="AAA+_ATPase"/>
</dbReference>
<proteinExistence type="inferred from homology"/>
<dbReference type="InterPro" id="IPR027417">
    <property type="entry name" value="P-loop_NTPase"/>
</dbReference>
<dbReference type="Gene3D" id="3.40.50.300">
    <property type="entry name" value="P-loop containing nucleotide triphosphate hydrolases"/>
    <property type="match status" value="1"/>
</dbReference>
<evidence type="ECO:0000313" key="9">
    <source>
        <dbReference type="Proteomes" id="UP001365846"/>
    </source>
</evidence>
<keyword evidence="9" id="KW-1185">Reference proteome</keyword>
<keyword evidence="6 8" id="KW-0067">ATP-binding</keyword>
<dbReference type="RefSeq" id="WP_340355510.1">
    <property type="nucleotide sequence ID" value="NZ_JBBKZU010000001.1"/>
</dbReference>
<organism evidence="8 9">
    <name type="scientific">Variovorax ureilyticus</name>
    <dbReference type="NCBI Taxonomy" id="1836198"/>
    <lineage>
        <taxon>Bacteria</taxon>
        <taxon>Pseudomonadati</taxon>
        <taxon>Pseudomonadota</taxon>
        <taxon>Betaproteobacteria</taxon>
        <taxon>Burkholderiales</taxon>
        <taxon>Comamonadaceae</taxon>
        <taxon>Variovorax</taxon>
    </lineage>
</organism>
<protein>
    <submittedName>
        <fullName evidence="8">ATP-binding cassette domain-containing protein</fullName>
    </submittedName>
</protein>
<evidence type="ECO:0000256" key="1">
    <source>
        <dbReference type="ARBA" id="ARBA00005417"/>
    </source>
</evidence>
<evidence type="ECO:0000256" key="3">
    <source>
        <dbReference type="ARBA" id="ARBA00022458"/>
    </source>
</evidence>
<keyword evidence="2" id="KW-0813">Transport</keyword>
<dbReference type="GO" id="GO:0005524">
    <property type="term" value="F:ATP binding"/>
    <property type="evidence" value="ECO:0007669"/>
    <property type="project" value="UniProtKB-KW"/>
</dbReference>
<reference evidence="8 9" key="1">
    <citation type="submission" date="2024-03" db="EMBL/GenBank/DDBJ databases">
        <title>Novel species of the genus Variovorax.</title>
        <authorList>
            <person name="Liu Q."/>
            <person name="Xin Y.-H."/>
        </authorList>
    </citation>
    <scope>NUCLEOTIDE SEQUENCE [LARGE SCALE GENOMIC DNA]</scope>
    <source>
        <strain evidence="8 9">KACC 18899</strain>
    </source>
</reference>
<dbReference type="PANTHER" id="PTHR42711:SF5">
    <property type="entry name" value="ABC TRANSPORTER ATP-BINDING PROTEIN NATA"/>
    <property type="match status" value="1"/>
</dbReference>
<keyword evidence="4" id="KW-0472">Membrane</keyword>
<feature type="domain" description="ABC transporter" evidence="7">
    <location>
        <begin position="10"/>
        <end position="219"/>
    </location>
</feature>
<dbReference type="InterPro" id="IPR003439">
    <property type="entry name" value="ABC_transporter-like_ATP-bd"/>
</dbReference>
<comment type="similarity">
    <text evidence="1">Belongs to the ABC transporter superfamily.</text>
</comment>
<dbReference type="EMBL" id="JBBKZU010000001">
    <property type="protein sequence ID" value="MEJ8810215.1"/>
    <property type="molecule type" value="Genomic_DNA"/>
</dbReference>
<dbReference type="PROSITE" id="PS50893">
    <property type="entry name" value="ABC_TRANSPORTER_2"/>
    <property type="match status" value="1"/>
</dbReference>
<evidence type="ECO:0000256" key="5">
    <source>
        <dbReference type="ARBA" id="ARBA00022741"/>
    </source>
</evidence>
<evidence type="ECO:0000313" key="8">
    <source>
        <dbReference type="EMBL" id="MEJ8810215.1"/>
    </source>
</evidence>
<accession>A0ABU8VAZ6</accession>
<keyword evidence="5" id="KW-0547">Nucleotide-binding</keyword>
<name>A0ABU8VAZ6_9BURK</name>
<evidence type="ECO:0000256" key="4">
    <source>
        <dbReference type="ARBA" id="ARBA00022475"/>
    </source>
</evidence>